<dbReference type="Pfam" id="PF00069">
    <property type="entry name" value="Pkinase"/>
    <property type="match status" value="1"/>
</dbReference>
<evidence type="ECO:0000256" key="4">
    <source>
        <dbReference type="ARBA" id="ARBA00022741"/>
    </source>
</evidence>
<dbReference type="RefSeq" id="XP_037224992.1">
    <property type="nucleotide sequence ID" value="XM_037357082.1"/>
</dbReference>
<keyword evidence="4 8" id="KW-0547">Nucleotide-binding</keyword>
<evidence type="ECO:0000256" key="8">
    <source>
        <dbReference type="PROSITE-ProRule" id="PRU10141"/>
    </source>
</evidence>
<dbReference type="InterPro" id="IPR011009">
    <property type="entry name" value="Kinase-like_dom_sf"/>
</dbReference>
<dbReference type="CDD" id="cd14135">
    <property type="entry name" value="STKc_PRP4"/>
    <property type="match status" value="1"/>
</dbReference>
<dbReference type="Gene3D" id="1.10.510.10">
    <property type="entry name" value="Transferase(Phosphotransferase) domain 1"/>
    <property type="match status" value="1"/>
</dbReference>
<dbReference type="GO" id="GO:0005524">
    <property type="term" value="F:ATP binding"/>
    <property type="evidence" value="ECO:0007669"/>
    <property type="project" value="UniProtKB-UniRule"/>
</dbReference>
<feature type="compositionally biased region" description="Pro residues" evidence="9">
    <location>
        <begin position="124"/>
        <end position="136"/>
    </location>
</feature>
<feature type="compositionally biased region" description="Polar residues" evidence="9">
    <location>
        <begin position="1"/>
        <end position="26"/>
    </location>
</feature>
<name>A0A8H6WDS0_9AGAR</name>
<keyword evidence="3" id="KW-0808">Transferase</keyword>
<feature type="compositionally biased region" description="Polar residues" evidence="9">
    <location>
        <begin position="247"/>
        <end position="260"/>
    </location>
</feature>
<accession>A0A8H6WDS0</accession>
<organism evidence="11 12">
    <name type="scientific">Mycena indigotica</name>
    <dbReference type="NCBI Taxonomy" id="2126181"/>
    <lineage>
        <taxon>Eukaryota</taxon>
        <taxon>Fungi</taxon>
        <taxon>Dikarya</taxon>
        <taxon>Basidiomycota</taxon>
        <taxon>Agaricomycotina</taxon>
        <taxon>Agaricomycetes</taxon>
        <taxon>Agaricomycetidae</taxon>
        <taxon>Agaricales</taxon>
        <taxon>Marasmiineae</taxon>
        <taxon>Mycenaceae</taxon>
        <taxon>Mycena</taxon>
    </lineage>
</organism>
<dbReference type="GO" id="GO:0004674">
    <property type="term" value="F:protein serine/threonine kinase activity"/>
    <property type="evidence" value="ECO:0007669"/>
    <property type="project" value="UniProtKB-KW"/>
</dbReference>
<dbReference type="Gene3D" id="3.30.200.20">
    <property type="entry name" value="Phosphorylase Kinase, domain 1"/>
    <property type="match status" value="1"/>
</dbReference>
<gene>
    <name evidence="11" type="ORF">MIND_00011000</name>
</gene>
<feature type="compositionally biased region" description="Low complexity" evidence="9">
    <location>
        <begin position="172"/>
        <end position="181"/>
    </location>
</feature>
<dbReference type="SUPFAM" id="SSF56112">
    <property type="entry name" value="Protein kinase-like (PK-like)"/>
    <property type="match status" value="1"/>
</dbReference>
<evidence type="ECO:0000313" key="12">
    <source>
        <dbReference type="Proteomes" id="UP000636479"/>
    </source>
</evidence>
<evidence type="ECO:0000256" key="6">
    <source>
        <dbReference type="ARBA" id="ARBA00022840"/>
    </source>
</evidence>
<feature type="compositionally biased region" description="Basic and acidic residues" evidence="9">
    <location>
        <begin position="46"/>
        <end position="99"/>
    </location>
</feature>
<keyword evidence="2 11" id="KW-0723">Serine/threonine-protein kinase</keyword>
<keyword evidence="5 11" id="KW-0418">Kinase</keyword>
<dbReference type="PROSITE" id="PS50011">
    <property type="entry name" value="PROTEIN_KINASE_DOM"/>
    <property type="match status" value="1"/>
</dbReference>
<feature type="compositionally biased region" description="Polar residues" evidence="9">
    <location>
        <begin position="182"/>
        <end position="209"/>
    </location>
</feature>
<dbReference type="GO" id="GO:0045292">
    <property type="term" value="P:mRNA cis splicing, via spliceosome"/>
    <property type="evidence" value="ECO:0007669"/>
    <property type="project" value="InterPro"/>
</dbReference>
<dbReference type="OrthoDB" id="9332038at2759"/>
<evidence type="ECO:0000256" key="1">
    <source>
        <dbReference type="ARBA" id="ARBA00012513"/>
    </source>
</evidence>
<dbReference type="InterPro" id="IPR017441">
    <property type="entry name" value="Protein_kinase_ATP_BS"/>
</dbReference>
<dbReference type="PANTHER" id="PTHR24058">
    <property type="entry name" value="DUAL SPECIFICITY PROTEIN KINASE"/>
    <property type="match status" value="1"/>
</dbReference>
<evidence type="ECO:0000256" key="5">
    <source>
        <dbReference type="ARBA" id="ARBA00022777"/>
    </source>
</evidence>
<evidence type="ECO:0000256" key="7">
    <source>
        <dbReference type="ARBA" id="ARBA00023596"/>
    </source>
</evidence>
<feature type="binding site" evidence="8">
    <location>
        <position position="403"/>
    </location>
    <ligand>
        <name>ATP</name>
        <dbReference type="ChEBI" id="CHEBI:30616"/>
    </ligand>
</feature>
<dbReference type="EC" id="2.7.11.1" evidence="1"/>
<evidence type="ECO:0000313" key="11">
    <source>
        <dbReference type="EMBL" id="KAF7314969.1"/>
    </source>
</evidence>
<comment type="caution">
    <text evidence="11">The sequence shown here is derived from an EMBL/GenBank/DDBJ whole genome shotgun (WGS) entry which is preliminary data.</text>
</comment>
<dbReference type="Proteomes" id="UP000636479">
    <property type="component" value="Unassembled WGS sequence"/>
</dbReference>
<dbReference type="AlphaFoldDB" id="A0A8H6WDS0"/>
<feature type="region of interest" description="Disordered" evidence="9">
    <location>
        <begin position="1"/>
        <end position="270"/>
    </location>
</feature>
<protein>
    <recommendedName>
        <fullName evidence="1">non-specific serine/threonine protein kinase</fullName>
        <ecNumber evidence="1">2.7.11.1</ecNumber>
    </recommendedName>
</protein>
<proteinExistence type="inferred from homology"/>
<dbReference type="PANTHER" id="PTHR24058:SF103">
    <property type="entry name" value="SERINE_THREONINE-PROTEIN KINASE PRP4 HOMOLOG"/>
    <property type="match status" value="1"/>
</dbReference>
<dbReference type="InterPro" id="IPR000719">
    <property type="entry name" value="Prot_kinase_dom"/>
</dbReference>
<dbReference type="PROSITE" id="PS00108">
    <property type="entry name" value="PROTEIN_KINASE_ST"/>
    <property type="match status" value="1"/>
</dbReference>
<sequence>MASHHQTGILCPSSSFRSQDSLGNSHNLKRPLHDSDGFSSGGSYKRQREREREREPRDWRDVHLSNGRRRVEGRKESYNRERDRGGRDRERAKRREYSPRRRTPPLPRQSSPEEREEGEISPRATPPPPTPAPNSPGPASTTRMQVDEPELELMASPPPLEQLLADRRARRAAILARHASATPNTSLPGSTGPPNGSSTHANGTPQHVISNGDDEPTVAKPPSRTPSPAPEQEQDALFTLAKVDSPSKPSNTTNLTQEAQVNAADYDPSLDRREDEFRRVQGVVAEEEIEVEETDEEEDMDDMFAFASAPKPKKKKVVKKKTKTVDQTRLPVASQQILHSDTASDPEGYYNVILGEVLTAPSDGERYQVYASVGRGMFAVVVRARVLSEGEEDGAGGREVAIKIVRSQEVMHRAGLKEATILNKLQAADPDDKKHLVRLERTFEHRGHLCLVFESLSMNLRDVVKRFGKDVGLNIRAVRAYAHQLFIALGHLRKLGVMHADIKPDNILVNEAKTMLKLCDLGSASDAAENEITPYLVSRFYRAPEIILGVPYDPSLDVWSVGCTLYELYTGKILFPGRSNNQMLLHMMELKGRFNSKMIKRAKFGEVYFDEMGGFESVEREKASGNDVIRKVHIQKPTRDLRARLLGGARMSDDETNVLLHFIDLLDRCLALDPARRITPREALGHPFIRGSTK</sequence>
<dbReference type="PROSITE" id="PS00107">
    <property type="entry name" value="PROTEIN_KINASE_ATP"/>
    <property type="match status" value="1"/>
</dbReference>
<dbReference type="EMBL" id="JACAZF010000001">
    <property type="protein sequence ID" value="KAF7314969.1"/>
    <property type="molecule type" value="Genomic_DNA"/>
</dbReference>
<dbReference type="InterPro" id="IPR050494">
    <property type="entry name" value="Ser_Thr_dual-spec_kinase"/>
</dbReference>
<feature type="domain" description="Protein kinase" evidence="10">
    <location>
        <begin position="367"/>
        <end position="689"/>
    </location>
</feature>
<evidence type="ECO:0000256" key="3">
    <source>
        <dbReference type="ARBA" id="ARBA00022679"/>
    </source>
</evidence>
<keyword evidence="12" id="KW-1185">Reference proteome</keyword>
<dbReference type="GeneID" id="59339598"/>
<dbReference type="InterPro" id="IPR008271">
    <property type="entry name" value="Ser/Thr_kinase_AS"/>
</dbReference>
<dbReference type="SMART" id="SM00220">
    <property type="entry name" value="S_TKc"/>
    <property type="match status" value="1"/>
</dbReference>
<evidence type="ECO:0000259" key="10">
    <source>
        <dbReference type="PROSITE" id="PS50011"/>
    </source>
</evidence>
<comment type="similarity">
    <text evidence="7">Belongs to the protein kinase superfamily. CMGC Ser/Thr protein kinase family.</text>
</comment>
<evidence type="ECO:0000256" key="2">
    <source>
        <dbReference type="ARBA" id="ARBA00022527"/>
    </source>
</evidence>
<dbReference type="InterPro" id="IPR044092">
    <property type="entry name" value="STKc_PRP4"/>
</dbReference>
<reference evidence="11" key="1">
    <citation type="submission" date="2020-05" db="EMBL/GenBank/DDBJ databases">
        <title>Mycena genomes resolve the evolution of fungal bioluminescence.</title>
        <authorList>
            <person name="Tsai I.J."/>
        </authorList>
    </citation>
    <scope>NUCLEOTIDE SEQUENCE</scope>
    <source>
        <strain evidence="11">171206Taipei</strain>
    </source>
</reference>
<keyword evidence="6 8" id="KW-0067">ATP-binding</keyword>
<dbReference type="FunFam" id="1.10.510.10:FF:000078">
    <property type="entry name" value="Serine/threonine-protein kinase PRP4 homolog"/>
    <property type="match status" value="1"/>
</dbReference>
<evidence type="ECO:0000256" key="9">
    <source>
        <dbReference type="SAM" id="MobiDB-lite"/>
    </source>
</evidence>